<dbReference type="SUPFAM" id="SSF50199">
    <property type="entry name" value="Staphylococcal nuclease"/>
    <property type="match status" value="1"/>
</dbReference>
<protein>
    <recommendedName>
        <fullName evidence="2">TNase-like domain-containing protein</fullName>
    </recommendedName>
</protein>
<accession>A0ABR2YSK2</accession>
<evidence type="ECO:0000259" key="2">
    <source>
        <dbReference type="Pfam" id="PF00565"/>
    </source>
</evidence>
<dbReference type="InterPro" id="IPR035437">
    <property type="entry name" value="SNase_OB-fold_sf"/>
</dbReference>
<keyword evidence="4" id="KW-1185">Reference proteome</keyword>
<proteinExistence type="predicted"/>
<evidence type="ECO:0000256" key="1">
    <source>
        <dbReference type="SAM" id="Phobius"/>
    </source>
</evidence>
<dbReference type="Pfam" id="PF00565">
    <property type="entry name" value="SNase"/>
    <property type="match status" value="1"/>
</dbReference>
<dbReference type="EMBL" id="JALJOT010000006">
    <property type="protein sequence ID" value="KAK9909887.1"/>
    <property type="molecule type" value="Genomic_DNA"/>
</dbReference>
<name>A0ABR2YSK2_9CHLO</name>
<keyword evidence="1" id="KW-0472">Membrane</keyword>
<dbReference type="InterPro" id="IPR016071">
    <property type="entry name" value="Staphylococal_nuclease_OB-fold"/>
</dbReference>
<reference evidence="3 4" key="1">
    <citation type="journal article" date="2024" name="Nat. Commun.">
        <title>Phylogenomics reveals the evolutionary origins of lichenization in chlorophyte algae.</title>
        <authorList>
            <person name="Puginier C."/>
            <person name="Libourel C."/>
            <person name="Otte J."/>
            <person name="Skaloud P."/>
            <person name="Haon M."/>
            <person name="Grisel S."/>
            <person name="Petersen M."/>
            <person name="Berrin J.G."/>
            <person name="Delaux P.M."/>
            <person name="Dal Grande F."/>
            <person name="Keller J."/>
        </authorList>
    </citation>
    <scope>NUCLEOTIDE SEQUENCE [LARGE SCALE GENOMIC DNA]</scope>
    <source>
        <strain evidence="3 4">SAG 216-7</strain>
    </source>
</reference>
<evidence type="ECO:0000313" key="3">
    <source>
        <dbReference type="EMBL" id="KAK9909887.1"/>
    </source>
</evidence>
<sequence length="163" mass="18199">MGASILFKRPQGKKKAMQTTKVVLLFKAILLVLPILVLWYDAWSQFQPVAKLTLVGYAKVIDGDTLSVGGRVVRLAGIDAPEREQTCRRSSGRLYLCGEEASQALERLVSSGLAIVYRQFAGKHLAELGQLEGEARLSNKGLWQGTFEVPENWRRKKQKNRVS</sequence>
<feature type="domain" description="TNase-like" evidence="2">
    <location>
        <begin position="101"/>
        <end position="144"/>
    </location>
</feature>
<comment type="caution">
    <text evidence="3">The sequence shown here is derived from an EMBL/GenBank/DDBJ whole genome shotgun (WGS) entry which is preliminary data.</text>
</comment>
<gene>
    <name evidence="3" type="ORF">WJX75_009002</name>
</gene>
<feature type="transmembrane region" description="Helical" evidence="1">
    <location>
        <begin position="21"/>
        <end position="40"/>
    </location>
</feature>
<keyword evidence="1" id="KW-0812">Transmembrane</keyword>
<organism evidence="3 4">
    <name type="scientific">Coccomyxa subellipsoidea</name>
    <dbReference type="NCBI Taxonomy" id="248742"/>
    <lineage>
        <taxon>Eukaryota</taxon>
        <taxon>Viridiplantae</taxon>
        <taxon>Chlorophyta</taxon>
        <taxon>core chlorophytes</taxon>
        <taxon>Trebouxiophyceae</taxon>
        <taxon>Trebouxiophyceae incertae sedis</taxon>
        <taxon>Coccomyxaceae</taxon>
        <taxon>Coccomyxa</taxon>
    </lineage>
</organism>
<keyword evidence="1" id="KW-1133">Transmembrane helix</keyword>
<dbReference type="Proteomes" id="UP001491310">
    <property type="component" value="Unassembled WGS sequence"/>
</dbReference>
<evidence type="ECO:0000313" key="4">
    <source>
        <dbReference type="Proteomes" id="UP001491310"/>
    </source>
</evidence>
<dbReference type="Gene3D" id="2.40.50.90">
    <property type="match status" value="1"/>
</dbReference>